<keyword evidence="3" id="KW-1185">Reference proteome</keyword>
<reference evidence="3" key="1">
    <citation type="submission" date="2015-08" db="EMBL/GenBank/DDBJ databases">
        <authorList>
            <person name="Varghese N."/>
        </authorList>
    </citation>
    <scope>NUCLEOTIDE SEQUENCE [LARGE SCALE GENOMIC DNA]</scope>
    <source>
        <strain evidence="3">DSM 27374</strain>
    </source>
</reference>
<dbReference type="AlphaFoldDB" id="A0A0K6GLB6"/>
<dbReference type="STRING" id="1325335.GCA_001418025_00749"/>
<protein>
    <submittedName>
        <fullName evidence="2">Uncharacterized protein</fullName>
    </submittedName>
</protein>
<evidence type="ECO:0000256" key="1">
    <source>
        <dbReference type="SAM" id="MobiDB-lite"/>
    </source>
</evidence>
<evidence type="ECO:0000313" key="2">
    <source>
        <dbReference type="EMBL" id="CUA79442.1"/>
    </source>
</evidence>
<dbReference type="EMBL" id="CYGZ01000004">
    <property type="protein sequence ID" value="CUA79442.1"/>
    <property type="molecule type" value="Genomic_DNA"/>
</dbReference>
<organism evidence="2 3">
    <name type="scientific">Anoxybacillus suryakundensis</name>
    <dbReference type="NCBI Taxonomy" id="1325335"/>
    <lineage>
        <taxon>Bacteria</taxon>
        <taxon>Bacillati</taxon>
        <taxon>Bacillota</taxon>
        <taxon>Bacilli</taxon>
        <taxon>Bacillales</taxon>
        <taxon>Anoxybacillaceae</taxon>
        <taxon>Anoxybacillus</taxon>
    </lineage>
</organism>
<feature type="region of interest" description="Disordered" evidence="1">
    <location>
        <begin position="63"/>
        <end position="86"/>
    </location>
</feature>
<accession>A0A0K6GLB6</accession>
<gene>
    <name evidence="2" type="ORF">Ga0061060_10438</name>
</gene>
<name>A0A0K6GLB6_9BACL</name>
<sequence>MKRNSKDEIVRLYIKEHLHETSNYTTIKVKTIKGATHMKQRSKLFISIVAAVTLLSACNEQTTAPAKQPVANKEQQKEQPSLELTSVESTNQPFTISLLPKFSLEAEEPGKDVVMHESEQAQWMRIELLPKEAKDQIETYAKERAMAVSEQTTPFEGTLPFEDAIAYEAHVDDSVVYIIGVTGDAPMFLTVFTKKEDNWLETFMTMAKTIKRTATIENETGEQTSESFYTYKSSNQPFQANILDGYQAEAIEPGKDMIFLDEEKSSMTVELIDEGADWSLIAEQAEQYVKASSKDGTVEKITWTKGTRLNGADVYKSAIADGEVYVFVVKNGTPMRLTIFVQQANELDPFLQMAETIERID</sequence>
<evidence type="ECO:0000313" key="3">
    <source>
        <dbReference type="Proteomes" id="UP000182738"/>
    </source>
</evidence>
<dbReference type="Proteomes" id="UP000182738">
    <property type="component" value="Unassembled WGS sequence"/>
</dbReference>
<proteinExistence type="predicted"/>